<feature type="repeat" description="WD" evidence="5">
    <location>
        <begin position="156"/>
        <end position="197"/>
    </location>
</feature>
<dbReference type="EMBL" id="CP000583">
    <property type="protein sequence ID" value="ABO95327.1"/>
    <property type="molecule type" value="Genomic_DNA"/>
</dbReference>
<feature type="repeat" description="WD" evidence="5">
    <location>
        <begin position="114"/>
        <end position="155"/>
    </location>
</feature>
<dbReference type="InterPro" id="IPR020472">
    <property type="entry name" value="WD40_PAC1"/>
</dbReference>
<organism evidence="7 8">
    <name type="scientific">Ostreococcus lucimarinus (strain CCE9901)</name>
    <dbReference type="NCBI Taxonomy" id="436017"/>
    <lineage>
        <taxon>Eukaryota</taxon>
        <taxon>Viridiplantae</taxon>
        <taxon>Chlorophyta</taxon>
        <taxon>Mamiellophyceae</taxon>
        <taxon>Mamiellales</taxon>
        <taxon>Bathycoccaceae</taxon>
        <taxon>Ostreococcus</taxon>
    </lineage>
</organism>
<dbReference type="OMA" id="GPDEVMW"/>
<reference evidence="7 8" key="1">
    <citation type="journal article" date="2007" name="Proc. Natl. Acad. Sci. U.S.A.">
        <title>The tiny eukaryote Ostreococcus provides genomic insights into the paradox of plankton speciation.</title>
        <authorList>
            <person name="Palenik B."/>
            <person name="Grimwood J."/>
            <person name="Aerts A."/>
            <person name="Rouze P."/>
            <person name="Salamov A."/>
            <person name="Putnam N."/>
            <person name="Dupont C."/>
            <person name="Jorgensen R."/>
            <person name="Derelle E."/>
            <person name="Rombauts S."/>
            <person name="Zhou K."/>
            <person name="Otillar R."/>
            <person name="Merchant S.S."/>
            <person name="Podell S."/>
            <person name="Gaasterland T."/>
            <person name="Napoli C."/>
            <person name="Gendler K."/>
            <person name="Manuell A."/>
            <person name="Tai V."/>
            <person name="Vallon O."/>
            <person name="Piganeau G."/>
            <person name="Jancek S."/>
            <person name="Heijde M."/>
            <person name="Jabbari K."/>
            <person name="Bowler C."/>
            <person name="Lohr M."/>
            <person name="Robbens S."/>
            <person name="Werner G."/>
            <person name="Dubchak I."/>
            <person name="Pazour G.J."/>
            <person name="Ren Q."/>
            <person name="Paulsen I."/>
            <person name="Delwiche C."/>
            <person name="Schmutz J."/>
            <person name="Rokhsar D."/>
            <person name="Van de Peer Y."/>
            <person name="Moreau H."/>
            <person name="Grigoriev I.V."/>
        </authorList>
    </citation>
    <scope>NUCLEOTIDE SEQUENCE [LARGE SCALE GENOMIC DNA]</scope>
    <source>
        <strain evidence="7 8">CCE9901</strain>
    </source>
</reference>
<dbReference type="PROSITE" id="PS00678">
    <property type="entry name" value="WD_REPEATS_1"/>
    <property type="match status" value="2"/>
</dbReference>
<dbReference type="GeneID" id="5001131"/>
<evidence type="ECO:0000256" key="2">
    <source>
        <dbReference type="ARBA" id="ARBA00022490"/>
    </source>
</evidence>
<dbReference type="PROSITE" id="PS50082">
    <property type="entry name" value="WD_REPEATS_2"/>
    <property type="match status" value="6"/>
</dbReference>
<proteinExistence type="predicted"/>
<dbReference type="FunFam" id="2.130.10.10:FF:000074">
    <property type="entry name" value="Angio-associated migratory cell protein-like protein"/>
    <property type="match status" value="1"/>
</dbReference>
<dbReference type="STRING" id="436017.A4RUW9"/>
<dbReference type="InterPro" id="IPR015943">
    <property type="entry name" value="WD40/YVTN_repeat-like_dom_sf"/>
</dbReference>
<dbReference type="GO" id="GO:0005737">
    <property type="term" value="C:cytoplasm"/>
    <property type="evidence" value="ECO:0007669"/>
    <property type="project" value="UniProtKB-SubCell"/>
</dbReference>
<sequence length="364" mass="38202">MDGDGTTTEDRDAAASTTIAPPRDDAECVAATHDAPVYAVAWSNDGAEATVVSGGGDDKGYLRRGAGEARELGGHGESVSCAAFSADGGLLATGGLDGKVCIYDGKTGAVERALEGPGGGIEWVAWHPRGRVTLAGSEDFTAWMWNGDDGALMQVFSGHSERVSCGGFTPDGKQVVTGSYDGSLRVWQPRTGACEHAFRGHPFHDGPLTCVAFHPSTLGLTITGSEDNTARLVSTTTGKVLAPLVAHTETIEAVGFSDIMPVCATGSLDKQIIIWDTNSCQARGTLSHGGAVSQLRWIPNTMCLYSTSVDGIVRLWDARTSTCQREAHGHTKGILDFAMSPDYARVITASDDCTARIFNFSNPT</sequence>
<evidence type="ECO:0000256" key="6">
    <source>
        <dbReference type="SAM" id="MobiDB-lite"/>
    </source>
</evidence>
<dbReference type="SUPFAM" id="SSF50978">
    <property type="entry name" value="WD40 repeat-like"/>
    <property type="match status" value="1"/>
</dbReference>
<dbReference type="Gene3D" id="2.130.10.10">
    <property type="entry name" value="YVTN repeat-like/Quinoprotein amine dehydrogenase"/>
    <property type="match status" value="1"/>
</dbReference>
<gene>
    <name evidence="7" type="ORF">OSTLU_34219</name>
</gene>
<evidence type="ECO:0000256" key="1">
    <source>
        <dbReference type="ARBA" id="ARBA00004496"/>
    </source>
</evidence>
<name>A4RUW9_OSTLU</name>
<dbReference type="KEGG" id="olu:OSTLU_34219"/>
<feature type="repeat" description="WD" evidence="5">
    <location>
        <begin position="244"/>
        <end position="285"/>
    </location>
</feature>
<accession>A4RUW9</accession>
<evidence type="ECO:0000256" key="5">
    <source>
        <dbReference type="PROSITE-ProRule" id="PRU00221"/>
    </source>
</evidence>
<dbReference type="OrthoDB" id="10261640at2759"/>
<feature type="repeat" description="WD" evidence="5">
    <location>
        <begin position="285"/>
        <end position="326"/>
    </location>
</feature>
<comment type="subcellular location">
    <subcellularLocation>
        <location evidence="1">Cytoplasm</location>
    </subcellularLocation>
</comment>
<feature type="repeat" description="WD" evidence="5">
    <location>
        <begin position="327"/>
        <end position="364"/>
    </location>
</feature>
<dbReference type="InterPro" id="IPR036322">
    <property type="entry name" value="WD40_repeat_dom_sf"/>
</dbReference>
<protein>
    <submittedName>
        <fullName evidence="7">Uncharacterized protein</fullName>
    </submittedName>
</protein>
<feature type="repeat" description="WD" evidence="5">
    <location>
        <begin position="72"/>
        <end position="113"/>
    </location>
</feature>
<dbReference type="RefSeq" id="XP_001417034.1">
    <property type="nucleotide sequence ID" value="XM_001416997.1"/>
</dbReference>
<dbReference type="Proteomes" id="UP000001568">
    <property type="component" value="Chromosome 3"/>
</dbReference>
<dbReference type="Pfam" id="PF00400">
    <property type="entry name" value="WD40"/>
    <property type="match status" value="8"/>
</dbReference>
<dbReference type="PANTHER" id="PTHR19857:SF8">
    <property type="entry name" value="ANGIO-ASSOCIATED MIGRATORY CELL PROTEIN"/>
    <property type="match status" value="1"/>
</dbReference>
<dbReference type="PRINTS" id="PR00320">
    <property type="entry name" value="GPROTEINBRPT"/>
</dbReference>
<dbReference type="HOGENOM" id="CLU_000288_57_9_1"/>
<dbReference type="CDD" id="cd00200">
    <property type="entry name" value="WD40"/>
    <property type="match status" value="1"/>
</dbReference>
<evidence type="ECO:0000256" key="4">
    <source>
        <dbReference type="ARBA" id="ARBA00022737"/>
    </source>
</evidence>
<dbReference type="PANTHER" id="PTHR19857">
    <property type="entry name" value="MITOCHONDRIAL DIVISION PROTEIN 1-RELATED"/>
    <property type="match status" value="1"/>
</dbReference>
<feature type="region of interest" description="Disordered" evidence="6">
    <location>
        <begin position="1"/>
        <end position="25"/>
    </location>
</feature>
<keyword evidence="3 5" id="KW-0853">WD repeat</keyword>
<evidence type="ECO:0000313" key="7">
    <source>
        <dbReference type="EMBL" id="ABO95327.1"/>
    </source>
</evidence>
<dbReference type="AlphaFoldDB" id="A4RUW9"/>
<dbReference type="InterPro" id="IPR001680">
    <property type="entry name" value="WD40_rpt"/>
</dbReference>
<dbReference type="SMART" id="SM00320">
    <property type="entry name" value="WD40"/>
    <property type="match status" value="8"/>
</dbReference>
<dbReference type="eggNOG" id="KOG0296">
    <property type="taxonomic scope" value="Eukaryota"/>
</dbReference>
<keyword evidence="2" id="KW-0963">Cytoplasm</keyword>
<dbReference type="Gramene" id="ABO95327">
    <property type="protein sequence ID" value="ABO95327"/>
    <property type="gene ID" value="OSTLU_34219"/>
</dbReference>
<dbReference type="PROSITE" id="PS50294">
    <property type="entry name" value="WD_REPEATS_REGION"/>
    <property type="match status" value="5"/>
</dbReference>
<dbReference type="InterPro" id="IPR051179">
    <property type="entry name" value="WD_repeat_multifunction"/>
</dbReference>
<evidence type="ECO:0000256" key="3">
    <source>
        <dbReference type="ARBA" id="ARBA00022574"/>
    </source>
</evidence>
<keyword evidence="8" id="KW-1185">Reference proteome</keyword>
<keyword evidence="4" id="KW-0677">Repeat</keyword>
<dbReference type="InterPro" id="IPR019775">
    <property type="entry name" value="WD40_repeat_CS"/>
</dbReference>
<evidence type="ECO:0000313" key="8">
    <source>
        <dbReference type="Proteomes" id="UP000001568"/>
    </source>
</evidence>